<dbReference type="PROSITE" id="PS51297">
    <property type="entry name" value="K_BOX"/>
    <property type="match status" value="1"/>
</dbReference>
<keyword evidence="3" id="KW-0238">DNA-binding</keyword>
<name>A0AAV0CY84_9ASTE</name>
<evidence type="ECO:0000256" key="4">
    <source>
        <dbReference type="ARBA" id="ARBA00023163"/>
    </source>
</evidence>
<feature type="region of interest" description="Disordered" evidence="8">
    <location>
        <begin position="232"/>
        <end position="264"/>
    </location>
</feature>
<dbReference type="InterPro" id="IPR050142">
    <property type="entry name" value="MADS-box/MEF2_TF"/>
</dbReference>
<dbReference type="GO" id="GO:0003700">
    <property type="term" value="F:DNA-binding transcription factor activity"/>
    <property type="evidence" value="ECO:0007669"/>
    <property type="project" value="InterPro"/>
</dbReference>
<keyword evidence="7" id="KW-0175">Coiled coil</keyword>
<reference evidence="11" key="1">
    <citation type="submission" date="2022-07" db="EMBL/GenBank/DDBJ databases">
        <authorList>
            <person name="Macas J."/>
            <person name="Novak P."/>
            <person name="Neumann P."/>
        </authorList>
    </citation>
    <scope>NUCLEOTIDE SEQUENCE</scope>
</reference>
<sequence>MGRGKIDIKLIENVNNRQVTFSKRRAGLLKKAQELSILCDAEVAVIIFSSTDKLFEYSSTSMAHTLSRYKKCVASKDTTVAAEKKPTVERREVVALNNEISELKSKQIELGCNIRQLLGKDLTGMGLYELRQLEHKLDAALLAIKGRKEQLLLEQLEHSRKQEELAQQENEILRREIEELRGLHPSVLSAATPPTFYLEYHPTAQRTCSSSKDGAESQTACDGDLVEEVSDTTLQLAPPDGSGRKRKTPELETRSCNSENNLLK</sequence>
<evidence type="ECO:0000256" key="1">
    <source>
        <dbReference type="ARBA" id="ARBA00004123"/>
    </source>
</evidence>
<evidence type="ECO:0000259" key="9">
    <source>
        <dbReference type="PROSITE" id="PS50066"/>
    </source>
</evidence>
<dbReference type="GO" id="GO:0045944">
    <property type="term" value="P:positive regulation of transcription by RNA polymerase II"/>
    <property type="evidence" value="ECO:0007669"/>
    <property type="project" value="InterPro"/>
</dbReference>
<evidence type="ECO:0000259" key="10">
    <source>
        <dbReference type="PROSITE" id="PS51297"/>
    </source>
</evidence>
<gene>
    <name evidence="12" type="ORF">CEPIT_LOCUS24835</name>
    <name evidence="11" type="ORF">CEPIT_LOCUS9256</name>
</gene>
<dbReference type="InterPro" id="IPR002100">
    <property type="entry name" value="TF_MADSbox"/>
</dbReference>
<dbReference type="Pfam" id="PF01486">
    <property type="entry name" value="K-box"/>
    <property type="match status" value="1"/>
</dbReference>
<evidence type="ECO:0000313" key="11">
    <source>
        <dbReference type="EMBL" id="CAH9085370.1"/>
    </source>
</evidence>
<evidence type="ECO:0000256" key="8">
    <source>
        <dbReference type="SAM" id="MobiDB-lite"/>
    </source>
</evidence>
<keyword evidence="13" id="KW-1185">Reference proteome</keyword>
<comment type="subcellular location">
    <subcellularLocation>
        <location evidence="1">Nucleus</location>
    </subcellularLocation>
</comment>
<dbReference type="SUPFAM" id="SSF55455">
    <property type="entry name" value="SRF-like"/>
    <property type="match status" value="1"/>
</dbReference>
<comment type="function">
    <text evidence="6">Probable transcription factor.</text>
</comment>
<organism evidence="11 13">
    <name type="scientific">Cuscuta epithymum</name>
    <dbReference type="NCBI Taxonomy" id="186058"/>
    <lineage>
        <taxon>Eukaryota</taxon>
        <taxon>Viridiplantae</taxon>
        <taxon>Streptophyta</taxon>
        <taxon>Embryophyta</taxon>
        <taxon>Tracheophyta</taxon>
        <taxon>Spermatophyta</taxon>
        <taxon>Magnoliopsida</taxon>
        <taxon>eudicotyledons</taxon>
        <taxon>Gunneridae</taxon>
        <taxon>Pentapetalae</taxon>
        <taxon>asterids</taxon>
        <taxon>lamiids</taxon>
        <taxon>Solanales</taxon>
        <taxon>Convolvulaceae</taxon>
        <taxon>Cuscuteae</taxon>
        <taxon>Cuscuta</taxon>
        <taxon>Cuscuta subgen. Cuscuta</taxon>
    </lineage>
</organism>
<comment type="caution">
    <text evidence="11">The sequence shown here is derived from an EMBL/GenBank/DDBJ whole genome shotgun (WGS) entry which is preliminary data.</text>
</comment>
<keyword evidence="4" id="KW-0804">Transcription</keyword>
<dbReference type="PROSITE" id="PS50066">
    <property type="entry name" value="MADS_BOX_2"/>
    <property type="match status" value="1"/>
</dbReference>
<evidence type="ECO:0000313" key="13">
    <source>
        <dbReference type="Proteomes" id="UP001152523"/>
    </source>
</evidence>
<feature type="coiled-coil region" evidence="7">
    <location>
        <begin position="130"/>
        <end position="183"/>
    </location>
</feature>
<dbReference type="GO" id="GO:0046983">
    <property type="term" value="F:protein dimerization activity"/>
    <property type="evidence" value="ECO:0007669"/>
    <property type="project" value="InterPro"/>
</dbReference>
<evidence type="ECO:0000256" key="6">
    <source>
        <dbReference type="ARBA" id="ARBA00037260"/>
    </source>
</evidence>
<keyword evidence="5" id="KW-0539">Nucleus</keyword>
<feature type="domain" description="K-box" evidence="10">
    <location>
        <begin position="93"/>
        <end position="183"/>
    </location>
</feature>
<dbReference type="CDD" id="cd00265">
    <property type="entry name" value="MADS_MEF2_like"/>
    <property type="match status" value="1"/>
</dbReference>
<dbReference type="PANTHER" id="PTHR48019">
    <property type="entry name" value="SERUM RESPONSE FACTOR HOMOLOG"/>
    <property type="match status" value="1"/>
</dbReference>
<protein>
    <submittedName>
        <fullName evidence="11">Uncharacterized protein</fullName>
    </submittedName>
</protein>
<dbReference type="PROSITE" id="PS00350">
    <property type="entry name" value="MADS_BOX_1"/>
    <property type="match status" value="1"/>
</dbReference>
<dbReference type="AlphaFoldDB" id="A0AAV0CY84"/>
<dbReference type="InterPro" id="IPR002487">
    <property type="entry name" value="TF_Kbox"/>
</dbReference>
<proteinExistence type="predicted"/>
<dbReference type="GO" id="GO:0005634">
    <property type="term" value="C:nucleus"/>
    <property type="evidence" value="ECO:0007669"/>
    <property type="project" value="UniProtKB-SubCell"/>
</dbReference>
<feature type="compositionally biased region" description="Polar residues" evidence="8">
    <location>
        <begin position="254"/>
        <end position="264"/>
    </location>
</feature>
<accession>A0AAV0CY84</accession>
<keyword evidence="2" id="KW-0805">Transcription regulation</keyword>
<dbReference type="GO" id="GO:0000977">
    <property type="term" value="F:RNA polymerase II transcription regulatory region sequence-specific DNA binding"/>
    <property type="evidence" value="ECO:0007669"/>
    <property type="project" value="InterPro"/>
</dbReference>
<dbReference type="InterPro" id="IPR036879">
    <property type="entry name" value="TF_MADSbox_sf"/>
</dbReference>
<dbReference type="Proteomes" id="UP001152523">
    <property type="component" value="Unassembled WGS sequence"/>
</dbReference>
<dbReference type="EMBL" id="CAMAPF010000050">
    <property type="protein sequence ID" value="CAH9085370.1"/>
    <property type="molecule type" value="Genomic_DNA"/>
</dbReference>
<evidence type="ECO:0000256" key="3">
    <source>
        <dbReference type="ARBA" id="ARBA00023125"/>
    </source>
</evidence>
<dbReference type="Gene3D" id="3.40.1810.10">
    <property type="entry name" value="Transcription factor, MADS-box"/>
    <property type="match status" value="1"/>
</dbReference>
<evidence type="ECO:0000256" key="7">
    <source>
        <dbReference type="SAM" id="Coils"/>
    </source>
</evidence>
<evidence type="ECO:0000256" key="5">
    <source>
        <dbReference type="ARBA" id="ARBA00023242"/>
    </source>
</evidence>
<dbReference type="PRINTS" id="PR00404">
    <property type="entry name" value="MADSDOMAIN"/>
</dbReference>
<dbReference type="EMBL" id="CAMAPF010000928">
    <property type="protein sequence ID" value="CAH9122935.1"/>
    <property type="molecule type" value="Genomic_DNA"/>
</dbReference>
<dbReference type="SMART" id="SM00432">
    <property type="entry name" value="MADS"/>
    <property type="match status" value="1"/>
</dbReference>
<evidence type="ECO:0000256" key="2">
    <source>
        <dbReference type="ARBA" id="ARBA00023015"/>
    </source>
</evidence>
<evidence type="ECO:0000313" key="12">
    <source>
        <dbReference type="EMBL" id="CAH9122935.1"/>
    </source>
</evidence>
<feature type="domain" description="MADS-box" evidence="9">
    <location>
        <begin position="1"/>
        <end position="61"/>
    </location>
</feature>
<dbReference type="Pfam" id="PF00319">
    <property type="entry name" value="SRF-TF"/>
    <property type="match status" value="1"/>
</dbReference>
<dbReference type="FunFam" id="3.40.1810.10:FF:000003">
    <property type="entry name" value="MADS-box transcription factor MADS-MC"/>
    <property type="match status" value="1"/>
</dbReference>
<dbReference type="InterPro" id="IPR033896">
    <property type="entry name" value="MEF2-like_N"/>
</dbReference>